<organism evidence="2">
    <name type="scientific">marine sediment metagenome</name>
    <dbReference type="NCBI Taxonomy" id="412755"/>
    <lineage>
        <taxon>unclassified sequences</taxon>
        <taxon>metagenomes</taxon>
        <taxon>ecological metagenomes</taxon>
    </lineage>
</organism>
<evidence type="ECO:0000313" key="2">
    <source>
        <dbReference type="EMBL" id="GAG55178.1"/>
    </source>
</evidence>
<protein>
    <recommendedName>
        <fullName evidence="1">Chromosomal replication initiator protein DnaA ATPAse domain-containing protein</fullName>
    </recommendedName>
</protein>
<dbReference type="Pfam" id="PF00308">
    <property type="entry name" value="Bac_DnaA"/>
    <property type="match status" value="1"/>
</dbReference>
<feature type="non-terminal residue" evidence="2">
    <location>
        <position position="1"/>
    </location>
</feature>
<dbReference type="EMBL" id="BART01008561">
    <property type="protein sequence ID" value="GAG55178.1"/>
    <property type="molecule type" value="Genomic_DNA"/>
</dbReference>
<dbReference type="InterPro" id="IPR013317">
    <property type="entry name" value="DnaA_dom"/>
</dbReference>
<accession>X0Z429</accession>
<proteinExistence type="predicted"/>
<feature type="domain" description="Chromosomal replication initiator protein DnaA ATPAse" evidence="1">
    <location>
        <begin position="1"/>
        <end position="25"/>
    </location>
</feature>
<sequence>AAVEVAENPGSSYNPLFIHSSTGQGVILACY</sequence>
<evidence type="ECO:0000259" key="1">
    <source>
        <dbReference type="Pfam" id="PF00308"/>
    </source>
</evidence>
<reference evidence="2" key="1">
    <citation type="journal article" date="2014" name="Front. Microbiol.">
        <title>High frequency of phylogenetically diverse reductive dehalogenase-homologous genes in deep subseafloor sedimentary metagenomes.</title>
        <authorList>
            <person name="Kawai M."/>
            <person name="Futagami T."/>
            <person name="Toyoda A."/>
            <person name="Takaki Y."/>
            <person name="Nishi S."/>
            <person name="Hori S."/>
            <person name="Arai W."/>
            <person name="Tsubouchi T."/>
            <person name="Morono Y."/>
            <person name="Uchiyama I."/>
            <person name="Ito T."/>
            <person name="Fujiyama A."/>
            <person name="Inagaki F."/>
            <person name="Takami H."/>
        </authorList>
    </citation>
    <scope>NUCLEOTIDE SEQUENCE</scope>
    <source>
        <strain evidence="2">Expedition CK06-06</strain>
    </source>
</reference>
<name>X0Z429_9ZZZZ</name>
<gene>
    <name evidence="2" type="ORF">S01H4_19231</name>
</gene>
<dbReference type="AlphaFoldDB" id="X0Z429"/>
<comment type="caution">
    <text evidence="2">The sequence shown here is derived from an EMBL/GenBank/DDBJ whole genome shotgun (WGS) entry which is preliminary data.</text>
</comment>